<dbReference type="InterPro" id="IPR036097">
    <property type="entry name" value="HisK_dim/P_sf"/>
</dbReference>
<proteinExistence type="predicted"/>
<evidence type="ECO:0000256" key="9">
    <source>
        <dbReference type="SAM" id="Phobius"/>
    </source>
</evidence>
<name>R2QU46_9ENTE</name>
<keyword evidence="4" id="KW-0808">Transferase</keyword>
<dbReference type="PANTHER" id="PTHR43065:SF46">
    <property type="entry name" value="C4-DICARBOXYLATE TRANSPORT SENSOR PROTEIN DCTB"/>
    <property type="match status" value="1"/>
</dbReference>
<dbReference type="EMBL" id="ASWA01000002">
    <property type="protein sequence ID" value="EOT69965.1"/>
    <property type="molecule type" value="Genomic_DNA"/>
</dbReference>
<dbReference type="eggNOG" id="COG4191">
    <property type="taxonomic scope" value="Bacteria"/>
</dbReference>
<dbReference type="PATRIC" id="fig|1158601.3.peg.4263"/>
<dbReference type="EC" id="2.7.13.3" evidence="2"/>
<dbReference type="InterPro" id="IPR004358">
    <property type="entry name" value="Sig_transdc_His_kin-like_C"/>
</dbReference>
<keyword evidence="5" id="KW-0547">Nucleotide-binding</keyword>
<keyword evidence="9" id="KW-0472">Membrane</keyword>
<dbReference type="STRING" id="71451.RV07_GL000494"/>
<reference evidence="11 13" key="1">
    <citation type="submission" date="2013-02" db="EMBL/GenBank/DDBJ databases">
        <title>The Genome Sequence of Enterococcus malodoratus ATCC_43197.</title>
        <authorList>
            <consortium name="The Broad Institute Genome Sequencing Platform"/>
            <consortium name="The Broad Institute Genome Sequencing Center for Infectious Disease"/>
            <person name="Earl A.M."/>
            <person name="Gilmore M.S."/>
            <person name="Lebreton F."/>
            <person name="Walker B."/>
            <person name="Young S.K."/>
            <person name="Zeng Q."/>
            <person name="Gargeya S."/>
            <person name="Fitzgerald M."/>
            <person name="Haas B."/>
            <person name="Abouelleil A."/>
            <person name="Alvarado L."/>
            <person name="Arachchi H.M."/>
            <person name="Berlin A.M."/>
            <person name="Chapman S.B."/>
            <person name="Dewar J."/>
            <person name="Goldberg J."/>
            <person name="Griggs A."/>
            <person name="Gujja S."/>
            <person name="Hansen M."/>
            <person name="Howarth C."/>
            <person name="Imamovic A."/>
            <person name="Larimer J."/>
            <person name="McCowan C."/>
            <person name="Murphy C."/>
            <person name="Neiman D."/>
            <person name="Pearson M."/>
            <person name="Priest M."/>
            <person name="Roberts A."/>
            <person name="Saif S."/>
            <person name="Shea T."/>
            <person name="Sisk P."/>
            <person name="Sykes S."/>
            <person name="Wortman J."/>
            <person name="Nusbaum C."/>
            <person name="Birren B."/>
        </authorList>
    </citation>
    <scope>NUCLEOTIDE SEQUENCE [LARGE SCALE GENOMIC DNA]</scope>
    <source>
        <strain evidence="11 13">ATCC 43197</strain>
    </source>
</reference>
<dbReference type="RefSeq" id="WP_010743066.1">
    <property type="nucleotide sequence ID" value="NZ_KB946253.1"/>
</dbReference>
<dbReference type="InterPro" id="IPR005467">
    <property type="entry name" value="His_kinase_dom"/>
</dbReference>
<dbReference type="SUPFAM" id="SSF55874">
    <property type="entry name" value="ATPase domain of HSP90 chaperone/DNA topoisomerase II/histidine kinase"/>
    <property type="match status" value="1"/>
</dbReference>
<reference evidence="12 14" key="2">
    <citation type="submission" date="2013-03" db="EMBL/GenBank/DDBJ databases">
        <title>The Genome Sequence of Enterococcus malodoratus ATCC_43197 (PacBio/Illumina hybrid assembly).</title>
        <authorList>
            <consortium name="The Broad Institute Genomics Platform"/>
            <consortium name="The Broad Institute Genome Sequencing Center for Infectious Disease"/>
            <person name="Earl A."/>
            <person name="Russ C."/>
            <person name="Gilmore M."/>
            <person name="Surin D."/>
            <person name="Walker B."/>
            <person name="Young S."/>
            <person name="Zeng Q."/>
            <person name="Gargeya S."/>
            <person name="Fitzgerald M."/>
            <person name="Haas B."/>
            <person name="Abouelleil A."/>
            <person name="Allen A.W."/>
            <person name="Alvarado L."/>
            <person name="Arachchi H.M."/>
            <person name="Berlin A.M."/>
            <person name="Chapman S.B."/>
            <person name="Gainer-Dewar J."/>
            <person name="Goldberg J."/>
            <person name="Griggs A."/>
            <person name="Gujja S."/>
            <person name="Hansen M."/>
            <person name="Howarth C."/>
            <person name="Imamovic A."/>
            <person name="Ireland A."/>
            <person name="Larimer J."/>
            <person name="McCowan C."/>
            <person name="Murphy C."/>
            <person name="Pearson M."/>
            <person name="Poon T.W."/>
            <person name="Priest M."/>
            <person name="Roberts A."/>
            <person name="Saif S."/>
            <person name="Shea T."/>
            <person name="Sisk P."/>
            <person name="Sykes S."/>
            <person name="Wortman J."/>
            <person name="Nusbaum C."/>
            <person name="Birren B."/>
        </authorList>
    </citation>
    <scope>NUCLEOTIDE SEQUENCE [LARGE SCALE GENOMIC DNA]</scope>
    <source>
        <strain evidence="12 14">ATCC 43197</strain>
    </source>
</reference>
<feature type="domain" description="Histidine kinase" evidence="10">
    <location>
        <begin position="368"/>
        <end position="590"/>
    </location>
</feature>
<keyword evidence="8" id="KW-0902">Two-component regulatory system</keyword>
<dbReference type="PRINTS" id="PR00344">
    <property type="entry name" value="BCTRLSENSOR"/>
</dbReference>
<evidence type="ECO:0000313" key="12">
    <source>
        <dbReference type="EMBL" id="EOT69965.1"/>
    </source>
</evidence>
<evidence type="ECO:0000256" key="7">
    <source>
        <dbReference type="ARBA" id="ARBA00022840"/>
    </source>
</evidence>
<comment type="caution">
    <text evidence="11">The sequence shown here is derived from an EMBL/GenBank/DDBJ whole genome shotgun (WGS) entry which is preliminary data.</text>
</comment>
<evidence type="ECO:0000313" key="13">
    <source>
        <dbReference type="Proteomes" id="UP000013783"/>
    </source>
</evidence>
<dbReference type="Gene3D" id="1.10.287.130">
    <property type="match status" value="1"/>
</dbReference>
<dbReference type="InterPro" id="IPR036890">
    <property type="entry name" value="HATPase_C_sf"/>
</dbReference>
<dbReference type="InterPro" id="IPR003594">
    <property type="entry name" value="HATPase_dom"/>
</dbReference>
<evidence type="ECO:0000256" key="5">
    <source>
        <dbReference type="ARBA" id="ARBA00022741"/>
    </source>
</evidence>
<evidence type="ECO:0000256" key="4">
    <source>
        <dbReference type="ARBA" id="ARBA00022679"/>
    </source>
</evidence>
<dbReference type="SMART" id="SM00387">
    <property type="entry name" value="HATPase_c"/>
    <property type="match status" value="1"/>
</dbReference>
<keyword evidence="6" id="KW-0418">Kinase</keyword>
<dbReference type="PANTHER" id="PTHR43065">
    <property type="entry name" value="SENSOR HISTIDINE KINASE"/>
    <property type="match status" value="1"/>
</dbReference>
<feature type="transmembrane region" description="Helical" evidence="9">
    <location>
        <begin position="300"/>
        <end position="318"/>
    </location>
</feature>
<dbReference type="Gene3D" id="3.30.450.20">
    <property type="entry name" value="PAS domain"/>
    <property type="match status" value="1"/>
</dbReference>
<evidence type="ECO:0000256" key="1">
    <source>
        <dbReference type="ARBA" id="ARBA00000085"/>
    </source>
</evidence>
<dbReference type="Pfam" id="PF02518">
    <property type="entry name" value="HATPase_c"/>
    <property type="match status" value="1"/>
</dbReference>
<dbReference type="Gene3D" id="3.30.565.10">
    <property type="entry name" value="Histidine kinase-like ATPase, C-terminal domain"/>
    <property type="match status" value="1"/>
</dbReference>
<dbReference type="AlphaFoldDB" id="R2QU46"/>
<dbReference type="EMBL" id="AJAK01000031">
    <property type="protein sequence ID" value="EOH72011.1"/>
    <property type="molecule type" value="Genomic_DNA"/>
</dbReference>
<evidence type="ECO:0000313" key="11">
    <source>
        <dbReference type="EMBL" id="EOH72011.1"/>
    </source>
</evidence>
<dbReference type="CDD" id="cd00082">
    <property type="entry name" value="HisKA"/>
    <property type="match status" value="1"/>
</dbReference>
<protein>
    <recommendedName>
        <fullName evidence="2">histidine kinase</fullName>
        <ecNumber evidence="2">2.7.13.3</ecNumber>
    </recommendedName>
</protein>
<sequence>MKKPSNKWLYVGIITVLCLTILSILYTAFSYYNTQKHALKIGQSQLAIINNSTIKILQLELEAYSLALENCATDIQNGGHGTVQNQLQKEVPAAKGIYQIQPNDQFNKGWQFQKHKMLDAATAPDYLKNDPLYLDALQGKITKNGQAYFYKNTSYLNLYYPIFKDSQIQSLIVLPIDLEKVYQNNFQQNEQLNGYSMVKDQDMEIIMHPSTQQIGLSVVKDRKREFPDLDYSDLKRLEKDQLTHQSGTLSYYSYWWTENTPKKVLKMTAYRWITIGDAKWIVASVSDFNERNGTVLQKSLITLALLAILLIVIILLAITMRNYARHNHIYLENIRLKERQASLKEKHSLEKNLLQESKLETIGLLTTSIVHDMNNFLTPMIGNLQLLIDEHKDNELLIADLNEVYHAAEKGQQLSTNVLRFSRVSNTQKKTFSINAVINEALDTMSILIPKYTNLTRDLQTDGLCYIEKDDLQIILYNLITNAYQARSKGNVIHVTTYSADKQQLARFEKHSLGYQHKNILVIEVRDHGPGIPKEIGDKIFTPFFTTKPTDGGTGLGLFIVSSIIKKNDWLLEVESSTDGTLFRIALPIN</sequence>
<organism evidence="11 13">
    <name type="scientific">Enterococcus malodoratus ATCC 43197</name>
    <dbReference type="NCBI Taxonomy" id="1158601"/>
    <lineage>
        <taxon>Bacteria</taxon>
        <taxon>Bacillati</taxon>
        <taxon>Bacillota</taxon>
        <taxon>Bacilli</taxon>
        <taxon>Lactobacillales</taxon>
        <taxon>Enterococcaceae</taxon>
        <taxon>Enterococcus</taxon>
    </lineage>
</organism>
<evidence type="ECO:0000313" key="14">
    <source>
        <dbReference type="Proteomes" id="UP000014148"/>
    </source>
</evidence>
<evidence type="ECO:0000256" key="6">
    <source>
        <dbReference type="ARBA" id="ARBA00022777"/>
    </source>
</evidence>
<dbReference type="GO" id="GO:0000155">
    <property type="term" value="F:phosphorelay sensor kinase activity"/>
    <property type="evidence" value="ECO:0007669"/>
    <property type="project" value="InterPro"/>
</dbReference>
<dbReference type="GO" id="GO:0005524">
    <property type="term" value="F:ATP binding"/>
    <property type="evidence" value="ECO:0007669"/>
    <property type="project" value="UniProtKB-KW"/>
</dbReference>
<keyword evidence="7" id="KW-0067">ATP-binding</keyword>
<dbReference type="InterPro" id="IPR003661">
    <property type="entry name" value="HisK_dim/P_dom"/>
</dbReference>
<feature type="transmembrane region" description="Helical" evidence="9">
    <location>
        <begin position="9"/>
        <end position="32"/>
    </location>
</feature>
<keyword evidence="9" id="KW-1133">Transmembrane helix</keyword>
<evidence type="ECO:0000259" key="10">
    <source>
        <dbReference type="PROSITE" id="PS50109"/>
    </source>
</evidence>
<evidence type="ECO:0000256" key="8">
    <source>
        <dbReference type="ARBA" id="ARBA00023012"/>
    </source>
</evidence>
<accession>R2QU46</accession>
<evidence type="ECO:0000256" key="2">
    <source>
        <dbReference type="ARBA" id="ARBA00012438"/>
    </source>
</evidence>
<dbReference type="SUPFAM" id="SSF47384">
    <property type="entry name" value="Homodimeric domain of signal transducing histidine kinase"/>
    <property type="match status" value="1"/>
</dbReference>
<dbReference type="OrthoDB" id="9815750at2"/>
<keyword evidence="9" id="KW-0812">Transmembrane</keyword>
<dbReference type="Proteomes" id="UP000014148">
    <property type="component" value="Unassembled WGS sequence"/>
</dbReference>
<dbReference type="Proteomes" id="UP000013783">
    <property type="component" value="Unassembled WGS sequence"/>
</dbReference>
<dbReference type="PROSITE" id="PS50109">
    <property type="entry name" value="HIS_KIN"/>
    <property type="match status" value="1"/>
</dbReference>
<comment type="catalytic activity">
    <reaction evidence="1">
        <text>ATP + protein L-histidine = ADP + protein N-phospho-L-histidine.</text>
        <dbReference type="EC" id="2.7.13.3"/>
    </reaction>
</comment>
<gene>
    <name evidence="12" type="ORF">I585_01444</name>
    <name evidence="11" type="ORF">UAI_04295</name>
</gene>
<keyword evidence="3" id="KW-0597">Phosphoprotein</keyword>
<keyword evidence="14" id="KW-1185">Reference proteome</keyword>
<evidence type="ECO:0000256" key="3">
    <source>
        <dbReference type="ARBA" id="ARBA00022553"/>
    </source>
</evidence>